<accession>A0AAD6Q9R2</accession>
<sequence length="187" mass="20381">MLQSSKFFGTFLYISHQTILHEALLVQRPLRIDSESDKELEEISPDDIGIVKTCSLDASLLTGTKPIPAPCSGKSGKVAFPSRYCTACLMLGLAAGVRCVQSRPSFKTNSISSSTWLPSNLGSTVPRMAPLFQHSSTQSTRTTSSETIWMDFCILAEEQVGSSEAMIDEVVFLLSKGRELQGNKQAE</sequence>
<evidence type="ECO:0000313" key="2">
    <source>
        <dbReference type="Proteomes" id="UP001164929"/>
    </source>
</evidence>
<dbReference type="EMBL" id="JAQIZT010000009">
    <property type="protein sequence ID" value="KAJ6984474.1"/>
    <property type="molecule type" value="Genomic_DNA"/>
</dbReference>
<proteinExistence type="predicted"/>
<dbReference type="Proteomes" id="UP001164929">
    <property type="component" value="Chromosome 9"/>
</dbReference>
<name>A0AAD6Q9R2_9ROSI</name>
<dbReference type="AlphaFoldDB" id="A0AAD6Q9R2"/>
<reference evidence="1" key="1">
    <citation type="journal article" date="2023" name="Mol. Ecol. Resour.">
        <title>Chromosome-level genome assembly of a triploid poplar Populus alba 'Berolinensis'.</title>
        <authorList>
            <person name="Chen S."/>
            <person name="Yu Y."/>
            <person name="Wang X."/>
            <person name="Wang S."/>
            <person name="Zhang T."/>
            <person name="Zhou Y."/>
            <person name="He R."/>
            <person name="Meng N."/>
            <person name="Wang Y."/>
            <person name="Liu W."/>
            <person name="Liu Z."/>
            <person name="Liu J."/>
            <person name="Guo Q."/>
            <person name="Huang H."/>
            <person name="Sederoff R.R."/>
            <person name="Wang G."/>
            <person name="Qu G."/>
            <person name="Chen S."/>
        </authorList>
    </citation>
    <scope>NUCLEOTIDE SEQUENCE</scope>
    <source>
        <strain evidence="1">SC-2020</strain>
    </source>
</reference>
<keyword evidence="2" id="KW-1185">Reference proteome</keyword>
<evidence type="ECO:0000313" key="1">
    <source>
        <dbReference type="EMBL" id="KAJ6984474.1"/>
    </source>
</evidence>
<protein>
    <submittedName>
        <fullName evidence="1">Uncharacterized protein</fullName>
    </submittedName>
</protein>
<comment type="caution">
    <text evidence="1">The sequence shown here is derived from an EMBL/GenBank/DDBJ whole genome shotgun (WGS) entry which is preliminary data.</text>
</comment>
<organism evidence="1 2">
    <name type="scientific">Populus alba x Populus x berolinensis</name>
    <dbReference type="NCBI Taxonomy" id="444605"/>
    <lineage>
        <taxon>Eukaryota</taxon>
        <taxon>Viridiplantae</taxon>
        <taxon>Streptophyta</taxon>
        <taxon>Embryophyta</taxon>
        <taxon>Tracheophyta</taxon>
        <taxon>Spermatophyta</taxon>
        <taxon>Magnoliopsida</taxon>
        <taxon>eudicotyledons</taxon>
        <taxon>Gunneridae</taxon>
        <taxon>Pentapetalae</taxon>
        <taxon>rosids</taxon>
        <taxon>fabids</taxon>
        <taxon>Malpighiales</taxon>
        <taxon>Salicaceae</taxon>
        <taxon>Saliceae</taxon>
        <taxon>Populus</taxon>
    </lineage>
</organism>
<gene>
    <name evidence="1" type="ORF">NC653_022675</name>
</gene>